<dbReference type="Pfam" id="PF00072">
    <property type="entry name" value="Response_reg"/>
    <property type="match status" value="2"/>
</dbReference>
<dbReference type="FunFam" id="3.30.565.10:FF:000010">
    <property type="entry name" value="Sensor histidine kinase RcsC"/>
    <property type="match status" value="1"/>
</dbReference>
<evidence type="ECO:0000259" key="6">
    <source>
        <dbReference type="PROSITE" id="PS50109"/>
    </source>
</evidence>
<comment type="caution">
    <text evidence="5">Lacks conserved residue(s) required for the propagation of feature annotation.</text>
</comment>
<dbReference type="Pfam" id="PF00512">
    <property type="entry name" value="HisKA"/>
    <property type="match status" value="1"/>
</dbReference>
<dbReference type="SMART" id="SM00388">
    <property type="entry name" value="HisKA"/>
    <property type="match status" value="1"/>
</dbReference>
<dbReference type="InterPro" id="IPR001789">
    <property type="entry name" value="Sig_transdc_resp-reg_receiver"/>
</dbReference>
<dbReference type="CDD" id="cd16922">
    <property type="entry name" value="HATPase_EvgS-ArcB-TorS-like"/>
    <property type="match status" value="1"/>
</dbReference>
<dbReference type="SUPFAM" id="SSF47384">
    <property type="entry name" value="Homodimeric domain of signal transducing histidine kinase"/>
    <property type="match status" value="1"/>
</dbReference>
<dbReference type="CDD" id="cd00130">
    <property type="entry name" value="PAS"/>
    <property type="match status" value="1"/>
</dbReference>
<evidence type="ECO:0000256" key="5">
    <source>
        <dbReference type="PROSITE-ProRule" id="PRU00169"/>
    </source>
</evidence>
<dbReference type="SUPFAM" id="SSF55785">
    <property type="entry name" value="PYP-like sensor domain (PAS domain)"/>
    <property type="match status" value="1"/>
</dbReference>
<dbReference type="Gene3D" id="3.30.565.10">
    <property type="entry name" value="Histidine kinase-like ATPase, C-terminal domain"/>
    <property type="match status" value="1"/>
</dbReference>
<dbReference type="Pfam" id="PF02518">
    <property type="entry name" value="HATPase_c"/>
    <property type="match status" value="1"/>
</dbReference>
<feature type="domain" description="Histidine kinase" evidence="6">
    <location>
        <begin position="200"/>
        <end position="421"/>
    </location>
</feature>
<dbReference type="PROSITE" id="PS50109">
    <property type="entry name" value="HIS_KIN"/>
    <property type="match status" value="1"/>
</dbReference>
<dbReference type="NCBIfam" id="TIGR00229">
    <property type="entry name" value="sensory_box"/>
    <property type="match status" value="1"/>
</dbReference>
<evidence type="ECO:0000256" key="3">
    <source>
        <dbReference type="ARBA" id="ARBA00022553"/>
    </source>
</evidence>
<dbReference type="PANTHER" id="PTHR45339">
    <property type="entry name" value="HYBRID SIGNAL TRANSDUCTION HISTIDINE KINASE J"/>
    <property type="match status" value="1"/>
</dbReference>
<dbReference type="PROSITE" id="PS50112">
    <property type="entry name" value="PAS"/>
    <property type="match status" value="1"/>
</dbReference>
<comment type="catalytic activity">
    <reaction evidence="1">
        <text>ATP + protein L-histidine = ADP + protein N-phospho-L-histidine.</text>
        <dbReference type="EC" id="2.7.13.3"/>
    </reaction>
</comment>
<dbReference type="EC" id="2.7.13.3" evidence="2"/>
<dbReference type="InterPro" id="IPR036890">
    <property type="entry name" value="HATPase_C_sf"/>
</dbReference>
<dbReference type="InterPro" id="IPR036097">
    <property type="entry name" value="HisK_dim/P_sf"/>
</dbReference>
<dbReference type="SUPFAM" id="SSF52172">
    <property type="entry name" value="CheY-like"/>
    <property type="match status" value="2"/>
</dbReference>
<dbReference type="Gene3D" id="3.40.50.2300">
    <property type="match status" value="2"/>
</dbReference>
<dbReference type="PRINTS" id="PR00344">
    <property type="entry name" value="BCTRLSENSOR"/>
</dbReference>
<feature type="modified residue" description="4-aspartylphosphate" evidence="5">
    <location>
        <position position="638"/>
    </location>
</feature>
<dbReference type="Pfam" id="PF01627">
    <property type="entry name" value="Hpt"/>
    <property type="match status" value="1"/>
</dbReference>
<feature type="domain" description="PAS" evidence="8">
    <location>
        <begin position="23"/>
        <end position="90"/>
    </location>
</feature>
<evidence type="ECO:0000256" key="4">
    <source>
        <dbReference type="PROSITE-ProRule" id="PRU00110"/>
    </source>
</evidence>
<proteinExistence type="predicted"/>
<evidence type="ECO:0000259" key="8">
    <source>
        <dbReference type="PROSITE" id="PS50112"/>
    </source>
</evidence>
<dbReference type="SMART" id="SM00448">
    <property type="entry name" value="REC"/>
    <property type="match status" value="2"/>
</dbReference>
<dbReference type="SMART" id="SM00091">
    <property type="entry name" value="PAS"/>
    <property type="match status" value="1"/>
</dbReference>
<dbReference type="SUPFAM" id="SSF47226">
    <property type="entry name" value="Histidine-containing phosphotransfer domain, HPT domain"/>
    <property type="match status" value="1"/>
</dbReference>
<dbReference type="InterPro" id="IPR035965">
    <property type="entry name" value="PAS-like_dom_sf"/>
</dbReference>
<evidence type="ECO:0000313" key="11">
    <source>
        <dbReference type="Proteomes" id="UP000696931"/>
    </source>
</evidence>
<dbReference type="CDD" id="cd00082">
    <property type="entry name" value="HisKA"/>
    <property type="match status" value="1"/>
</dbReference>
<gene>
    <name evidence="10" type="ORF">HZA61_04140</name>
</gene>
<dbReference type="PANTHER" id="PTHR45339:SF3">
    <property type="entry name" value="HISTIDINE KINASE"/>
    <property type="match status" value="1"/>
</dbReference>
<dbReference type="CDD" id="cd00156">
    <property type="entry name" value="REC"/>
    <property type="match status" value="1"/>
</dbReference>
<evidence type="ECO:0000313" key="10">
    <source>
        <dbReference type="EMBL" id="MBI5168660.1"/>
    </source>
</evidence>
<dbReference type="InterPro" id="IPR004358">
    <property type="entry name" value="Sig_transdc_His_kin-like_C"/>
</dbReference>
<dbReference type="GO" id="GO:0005524">
    <property type="term" value="F:ATP binding"/>
    <property type="evidence" value="ECO:0007669"/>
    <property type="project" value="UniProtKB-KW"/>
</dbReference>
<protein>
    <recommendedName>
        <fullName evidence="2">histidine kinase</fullName>
        <ecNumber evidence="2">2.7.13.3</ecNumber>
    </recommendedName>
</protein>
<dbReference type="Pfam" id="PF00989">
    <property type="entry name" value="PAS"/>
    <property type="match status" value="1"/>
</dbReference>
<name>A0A933SBH8_UNCEI</name>
<dbReference type="GO" id="GO:0000155">
    <property type="term" value="F:phosphorelay sensor kinase activity"/>
    <property type="evidence" value="ECO:0007669"/>
    <property type="project" value="InterPro"/>
</dbReference>
<keyword evidence="3 5" id="KW-0597">Phosphoprotein</keyword>
<organism evidence="10 11">
    <name type="scientific">Eiseniibacteriota bacterium</name>
    <dbReference type="NCBI Taxonomy" id="2212470"/>
    <lineage>
        <taxon>Bacteria</taxon>
        <taxon>Candidatus Eiseniibacteriota</taxon>
    </lineage>
</organism>
<dbReference type="SMART" id="SM00387">
    <property type="entry name" value="HATPase_c"/>
    <property type="match status" value="1"/>
</dbReference>
<dbReference type="Gene3D" id="1.20.120.160">
    <property type="entry name" value="HPT domain"/>
    <property type="match status" value="1"/>
</dbReference>
<feature type="domain" description="Response regulatory" evidence="7">
    <location>
        <begin position="439"/>
        <end position="560"/>
    </location>
</feature>
<dbReference type="CDD" id="cd17546">
    <property type="entry name" value="REC_hyHK_CKI1_RcsC-like"/>
    <property type="match status" value="1"/>
</dbReference>
<dbReference type="SUPFAM" id="SSF55874">
    <property type="entry name" value="ATPase domain of HSP90 chaperone/DNA topoisomerase II/histidine kinase"/>
    <property type="match status" value="1"/>
</dbReference>
<feature type="domain" description="HPt" evidence="9">
    <location>
        <begin position="781"/>
        <end position="874"/>
    </location>
</feature>
<dbReference type="InterPro" id="IPR036641">
    <property type="entry name" value="HPT_dom_sf"/>
</dbReference>
<dbReference type="InterPro" id="IPR008207">
    <property type="entry name" value="Sig_transdc_His_kin_Hpt_dom"/>
</dbReference>
<dbReference type="InterPro" id="IPR003661">
    <property type="entry name" value="HisK_dim/P_dom"/>
</dbReference>
<dbReference type="GO" id="GO:0005886">
    <property type="term" value="C:plasma membrane"/>
    <property type="evidence" value="ECO:0007669"/>
    <property type="project" value="UniProtKB-SubCell"/>
</dbReference>
<evidence type="ECO:0000256" key="1">
    <source>
        <dbReference type="ARBA" id="ARBA00000085"/>
    </source>
</evidence>
<dbReference type="InterPro" id="IPR005467">
    <property type="entry name" value="His_kinase_dom"/>
</dbReference>
<accession>A0A933SBH8</accession>
<comment type="caution">
    <text evidence="10">The sequence shown here is derived from an EMBL/GenBank/DDBJ whole genome shotgun (WGS) entry which is preliminary data.</text>
</comment>
<feature type="domain" description="Response regulatory" evidence="7">
    <location>
        <begin position="589"/>
        <end position="707"/>
    </location>
</feature>
<reference evidence="10" key="1">
    <citation type="submission" date="2020-07" db="EMBL/GenBank/DDBJ databases">
        <title>Huge and variable diversity of episymbiotic CPR bacteria and DPANN archaea in groundwater ecosystems.</title>
        <authorList>
            <person name="He C.Y."/>
            <person name="Keren R."/>
            <person name="Whittaker M."/>
            <person name="Farag I.F."/>
            <person name="Doudna J."/>
            <person name="Cate J.H.D."/>
            <person name="Banfield J.F."/>
        </authorList>
    </citation>
    <scope>NUCLEOTIDE SEQUENCE</scope>
    <source>
        <strain evidence="10">NC_groundwater_1813_Pr3_B-0.1um_71_17</strain>
    </source>
</reference>
<dbReference type="PROSITE" id="PS50894">
    <property type="entry name" value="HPT"/>
    <property type="match status" value="1"/>
</dbReference>
<dbReference type="InterPro" id="IPR000014">
    <property type="entry name" value="PAS"/>
</dbReference>
<sequence>MNDRVFPPRTGAAAPAFAPAIGLREVLEASPDLLFCCDTYGRFVWVSAAFELLAGYRGSDLVGSVFAHLVDPAERRGVLRHYSRQILRGSPFSERVVPVLRKDGSSVRMSVRVRLIEGSDSERYLVGVARECDSWEVPTPRQTVAHAELVTLRERLAEADAELAALRERLAQTAPERDALLRERDEARTQARLKSEFLATMSHELRTPLNGMMGTASMLAQGPLGVEQRHMVELLQQSGQSLLTLVNDTTDYSRLDAGRMAIDRIDFDLRRAVDQVAALLGPLAAEKSLQFESRVEALVPSRLQGDPGRLRQVLLNLCGNAVKFTANGAVSLTVERMHEDDERVALLFRVSDTGIGMTSEQQRGLFEPFAQADPTIARRFGGTGLGLAISRRLVERMGGEMGVESEAGQGSTFWFRLSFEKQAAAPAPAPQNVDLTGVRLLLAHPSAAVRRLMADVAQAWGCETAEAETGMEALDAVRGAASSGRPYHVAVVSMHLPGLDGEDLGRAIRADRELDATLLMLTTEQGRPGDAQRARDLGYSAYLLEPMEVAQFYDALAEVTGRGHDQLAPLERPLVTRHSLAESRRGRLRILLVEDDLVNQLVTKSALNRVGYHVEVAGSGREAIERTTSERWDLILMDMQMPGLDGCAATSAIRARERGVWRTPILGLTGHASHAAHRDRCLAAGMDDVFGKPVDLAELTTAVERWTLRAESRVEPVSASPAIEASVPPAPAAPASGESAAPLALVELPEHEVIAADLPVPALPEGPAIDLEQLNVASMGLPALRTSLLQTYLGDVYPRLTRLQEALDSGDAARIEFEAHGLCGMCATIGATGCTLLFGEIEQRAREGRLGDGHELLSAGRAEVARTEVFIERFERMVMREAA</sequence>
<dbReference type="Proteomes" id="UP000696931">
    <property type="component" value="Unassembled WGS sequence"/>
</dbReference>
<dbReference type="PROSITE" id="PS50110">
    <property type="entry name" value="RESPONSE_REGULATORY"/>
    <property type="match status" value="2"/>
</dbReference>
<dbReference type="Gene3D" id="1.10.287.130">
    <property type="match status" value="1"/>
</dbReference>
<evidence type="ECO:0000259" key="7">
    <source>
        <dbReference type="PROSITE" id="PS50110"/>
    </source>
</evidence>
<feature type="modified residue" description="Phosphohistidine" evidence="4">
    <location>
        <position position="820"/>
    </location>
</feature>
<dbReference type="GO" id="GO:0006355">
    <property type="term" value="P:regulation of DNA-templated transcription"/>
    <property type="evidence" value="ECO:0007669"/>
    <property type="project" value="InterPro"/>
</dbReference>
<evidence type="ECO:0000256" key="2">
    <source>
        <dbReference type="ARBA" id="ARBA00012438"/>
    </source>
</evidence>
<dbReference type="Gene3D" id="3.30.450.20">
    <property type="entry name" value="PAS domain"/>
    <property type="match status" value="1"/>
</dbReference>
<evidence type="ECO:0000259" key="9">
    <source>
        <dbReference type="PROSITE" id="PS50894"/>
    </source>
</evidence>
<dbReference type="AlphaFoldDB" id="A0A933SBH8"/>
<dbReference type="InterPro" id="IPR003594">
    <property type="entry name" value="HATPase_dom"/>
</dbReference>
<dbReference type="InterPro" id="IPR011006">
    <property type="entry name" value="CheY-like_superfamily"/>
</dbReference>
<dbReference type="EMBL" id="JACRIW010000032">
    <property type="protein sequence ID" value="MBI5168660.1"/>
    <property type="molecule type" value="Genomic_DNA"/>
</dbReference>
<dbReference type="InterPro" id="IPR013767">
    <property type="entry name" value="PAS_fold"/>
</dbReference>